<dbReference type="OrthoDB" id="6784354at2759"/>
<dbReference type="EMBL" id="CAJVQA010017395">
    <property type="protein sequence ID" value="CAG8748569.1"/>
    <property type="molecule type" value="Genomic_DNA"/>
</dbReference>
<evidence type="ECO:0000313" key="1">
    <source>
        <dbReference type="EMBL" id="CAG8748569.1"/>
    </source>
</evidence>
<comment type="caution">
    <text evidence="1">The sequence shown here is derived from an EMBL/GenBank/DDBJ whole genome shotgun (WGS) entry which is preliminary data.</text>
</comment>
<dbReference type="AlphaFoldDB" id="A0A9N9ISC4"/>
<feature type="non-terminal residue" evidence="1">
    <location>
        <position position="226"/>
    </location>
</feature>
<accession>A0A9N9ISC4</accession>
<name>A0A9N9ISC4_9GLOM</name>
<reference evidence="1" key="1">
    <citation type="submission" date="2021-06" db="EMBL/GenBank/DDBJ databases">
        <authorList>
            <person name="Kallberg Y."/>
            <person name="Tangrot J."/>
            <person name="Rosling A."/>
        </authorList>
    </citation>
    <scope>NUCLEOTIDE SEQUENCE</scope>
    <source>
        <strain evidence="1">FL966</strain>
    </source>
</reference>
<proteinExistence type="predicted"/>
<dbReference type="Proteomes" id="UP000789759">
    <property type="component" value="Unassembled WGS sequence"/>
</dbReference>
<sequence>MNKTNISNIEVSYDLNIIQTSLTVLQKALPQSYNYIIDSFEVAQPHNFLGAYKEPFIAKFYINICTGKKFDDLSVDKKKSTSIHMRDTNCPVILSIQVQNKLDTHSCIVKTKEAFFELFYIKHSPASAHYIYLEEIQLKYENDKKILADQAICPNKQNIYYLHQMFLDKSISAKNRKEMFNHLVKEVMKFNDSKKGSAWMQSYVIPTESDPEQSFILIILTNLMKH</sequence>
<organism evidence="1 2">
    <name type="scientific">Cetraspora pellucida</name>
    <dbReference type="NCBI Taxonomy" id="1433469"/>
    <lineage>
        <taxon>Eukaryota</taxon>
        <taxon>Fungi</taxon>
        <taxon>Fungi incertae sedis</taxon>
        <taxon>Mucoromycota</taxon>
        <taxon>Glomeromycotina</taxon>
        <taxon>Glomeromycetes</taxon>
        <taxon>Diversisporales</taxon>
        <taxon>Gigasporaceae</taxon>
        <taxon>Cetraspora</taxon>
    </lineage>
</organism>
<evidence type="ECO:0000313" key="2">
    <source>
        <dbReference type="Proteomes" id="UP000789759"/>
    </source>
</evidence>
<gene>
    <name evidence="1" type="ORF">CPELLU_LOCUS14556</name>
</gene>
<keyword evidence="2" id="KW-1185">Reference proteome</keyword>
<protein>
    <submittedName>
        <fullName evidence="1">20337_t:CDS:1</fullName>
    </submittedName>
</protein>